<protein>
    <submittedName>
        <fullName evidence="2">Uncharacterized protein</fullName>
    </submittedName>
</protein>
<dbReference type="EMBL" id="JBBJBU010000014">
    <property type="protein sequence ID" value="KAK7202908.1"/>
    <property type="molecule type" value="Genomic_DNA"/>
</dbReference>
<dbReference type="RefSeq" id="XP_064765941.1">
    <property type="nucleotide sequence ID" value="XM_064913581.1"/>
</dbReference>
<name>A0ABR1F1F9_9ASCO</name>
<sequence>MLAISAFAYISDVSSISPVFSLSCILMTMKYSLIFSVYFQVLKFLYNYSECTVVISICFILFSNLSDVTQQDKKRHLQKYETR</sequence>
<accession>A0ABR1F1F9</accession>
<keyword evidence="1" id="KW-0812">Transmembrane</keyword>
<dbReference type="Proteomes" id="UP001498771">
    <property type="component" value="Unassembled WGS sequence"/>
</dbReference>
<comment type="caution">
    <text evidence="2">The sequence shown here is derived from an EMBL/GenBank/DDBJ whole genome shotgun (WGS) entry which is preliminary data.</text>
</comment>
<reference evidence="2 3" key="1">
    <citation type="submission" date="2024-03" db="EMBL/GenBank/DDBJ databases">
        <title>Genome-scale model development and genomic sequencing of the oleaginous clade Lipomyces.</title>
        <authorList>
            <consortium name="Lawrence Berkeley National Laboratory"/>
            <person name="Czajka J.J."/>
            <person name="Han Y."/>
            <person name="Kim J."/>
            <person name="Mondo S.J."/>
            <person name="Hofstad B.A."/>
            <person name="Robles A."/>
            <person name="Haridas S."/>
            <person name="Riley R."/>
            <person name="LaButti K."/>
            <person name="Pangilinan J."/>
            <person name="Andreopoulos W."/>
            <person name="Lipzen A."/>
            <person name="Yan J."/>
            <person name="Wang M."/>
            <person name="Ng V."/>
            <person name="Grigoriev I.V."/>
            <person name="Spatafora J.W."/>
            <person name="Magnuson J.K."/>
            <person name="Baker S.E."/>
            <person name="Pomraning K.R."/>
        </authorList>
    </citation>
    <scope>NUCLEOTIDE SEQUENCE [LARGE SCALE GENOMIC DNA]</scope>
    <source>
        <strain evidence="2 3">Phaff 52-87</strain>
    </source>
</reference>
<evidence type="ECO:0000313" key="3">
    <source>
        <dbReference type="Proteomes" id="UP001498771"/>
    </source>
</evidence>
<gene>
    <name evidence="2" type="ORF">BZA70DRAFT_284281</name>
</gene>
<keyword evidence="1" id="KW-1133">Transmembrane helix</keyword>
<feature type="transmembrane region" description="Helical" evidence="1">
    <location>
        <begin position="45"/>
        <end position="65"/>
    </location>
</feature>
<keyword evidence="1" id="KW-0472">Membrane</keyword>
<dbReference type="GeneID" id="90039093"/>
<proteinExistence type="predicted"/>
<feature type="non-terminal residue" evidence="2">
    <location>
        <position position="83"/>
    </location>
</feature>
<evidence type="ECO:0000256" key="1">
    <source>
        <dbReference type="SAM" id="Phobius"/>
    </source>
</evidence>
<organism evidence="2 3">
    <name type="scientific">Myxozyma melibiosi</name>
    <dbReference type="NCBI Taxonomy" id="54550"/>
    <lineage>
        <taxon>Eukaryota</taxon>
        <taxon>Fungi</taxon>
        <taxon>Dikarya</taxon>
        <taxon>Ascomycota</taxon>
        <taxon>Saccharomycotina</taxon>
        <taxon>Lipomycetes</taxon>
        <taxon>Lipomycetales</taxon>
        <taxon>Lipomycetaceae</taxon>
        <taxon>Myxozyma</taxon>
    </lineage>
</organism>
<evidence type="ECO:0000313" key="2">
    <source>
        <dbReference type="EMBL" id="KAK7202908.1"/>
    </source>
</evidence>
<keyword evidence="3" id="KW-1185">Reference proteome</keyword>